<name>A0ABU6PPM9_9BACL</name>
<dbReference type="PROSITE" id="PS50885">
    <property type="entry name" value="HAMP"/>
    <property type="match status" value="1"/>
</dbReference>
<keyword evidence="2" id="KW-1003">Cell membrane</keyword>
<dbReference type="EMBL" id="JARTLD010000013">
    <property type="protein sequence ID" value="MED5016830.1"/>
    <property type="molecule type" value="Genomic_DNA"/>
</dbReference>
<accession>A0ABU6PPM9</accession>
<evidence type="ECO:0000313" key="11">
    <source>
        <dbReference type="Proteomes" id="UP001343257"/>
    </source>
</evidence>
<feature type="domain" description="Methyl-accepting transducer" evidence="8">
    <location>
        <begin position="293"/>
        <end position="529"/>
    </location>
</feature>
<dbReference type="CDD" id="cd11386">
    <property type="entry name" value="MCP_signal"/>
    <property type="match status" value="1"/>
</dbReference>
<dbReference type="RefSeq" id="WP_328276172.1">
    <property type="nucleotide sequence ID" value="NZ_JARTLD010000013.1"/>
</dbReference>
<protein>
    <submittedName>
        <fullName evidence="10">Methyl-accepting chemotaxis protein</fullName>
    </submittedName>
</protein>
<dbReference type="Gene3D" id="1.10.8.500">
    <property type="entry name" value="HAMP domain in histidine kinase"/>
    <property type="match status" value="1"/>
</dbReference>
<dbReference type="PROSITE" id="PS50111">
    <property type="entry name" value="CHEMOTAXIS_TRANSDUC_2"/>
    <property type="match status" value="1"/>
</dbReference>
<keyword evidence="11" id="KW-1185">Reference proteome</keyword>
<evidence type="ECO:0000256" key="7">
    <source>
        <dbReference type="SAM" id="Phobius"/>
    </source>
</evidence>
<evidence type="ECO:0000256" key="5">
    <source>
        <dbReference type="ARBA" id="ARBA00029447"/>
    </source>
</evidence>
<dbReference type="PANTHER" id="PTHR32089">
    <property type="entry name" value="METHYL-ACCEPTING CHEMOTAXIS PROTEIN MCPB"/>
    <property type="match status" value="1"/>
</dbReference>
<dbReference type="Proteomes" id="UP001343257">
    <property type="component" value="Unassembled WGS sequence"/>
</dbReference>
<comment type="caution">
    <text evidence="10">The sequence shown here is derived from an EMBL/GenBank/DDBJ whole genome shotgun (WGS) entry which is preliminary data.</text>
</comment>
<evidence type="ECO:0000259" key="8">
    <source>
        <dbReference type="PROSITE" id="PS50111"/>
    </source>
</evidence>
<dbReference type="Pfam" id="PF00672">
    <property type="entry name" value="HAMP"/>
    <property type="match status" value="1"/>
</dbReference>
<dbReference type="SMART" id="SM00283">
    <property type="entry name" value="MA"/>
    <property type="match status" value="1"/>
</dbReference>
<feature type="transmembrane region" description="Helical" evidence="7">
    <location>
        <begin position="202"/>
        <end position="220"/>
    </location>
</feature>
<evidence type="ECO:0000256" key="1">
    <source>
        <dbReference type="ARBA" id="ARBA00004236"/>
    </source>
</evidence>
<evidence type="ECO:0000313" key="10">
    <source>
        <dbReference type="EMBL" id="MED5016830.1"/>
    </source>
</evidence>
<sequence>MKKATKERRFSLKFKMALFLIPIVIVIFMAILQLNITTLKTGLSRDLEHEMEGVGNMTVMQLDLEKITSLVNQPGKDSPDFEQVQQQLDFIKKVQGTLDSAYIWRMKDGKPYSVVYTSDLNNAEVDFSKPVDGLSPVNVNAGLKAYESGTRQITPMYKDALGQWRSIILPIRSEGKVIAVLGIDYSYEYITDVINASRTKQIIITLVGIAITGVIIYLTVHRLLLPLRRVVSMANSIADGDLRIQDFTATSKDEIGQLYNAISKMNGNLHSLIHNIQEQSKLMISSSEQLSIGASETESYSLSVTKDINEVAGQTATTSKIADETVIVLEETALGIQRIAESTSTASEESNQMSEDAESGHHVLLQLTSQMEAINQSVGNISEVLQSLNLRISEIGNFTDLITEVSQQTNLLSLNASIEAARAGEHGTGFAVVASEIRKLAESTGKSAAGISELVARIQSSTQDSVAAAEHGQQETTRGMSLAAEAGQAFSRILGSTSNVAMQMQEISASLQQISASSEEATASVTELKYAAGSIASTSGQVSDAAGKQLDFIQEISKSTQALSSVSHKLQELIMVFKV</sequence>
<dbReference type="InterPro" id="IPR003660">
    <property type="entry name" value="HAMP_dom"/>
</dbReference>
<keyword evidence="7" id="KW-0812">Transmembrane</keyword>
<organism evidence="10 11">
    <name type="scientific">Paenibacillus chibensis</name>
    <dbReference type="NCBI Taxonomy" id="59846"/>
    <lineage>
        <taxon>Bacteria</taxon>
        <taxon>Bacillati</taxon>
        <taxon>Bacillota</taxon>
        <taxon>Bacilli</taxon>
        <taxon>Bacillales</taxon>
        <taxon>Paenibacillaceae</taxon>
        <taxon>Paenibacillus</taxon>
    </lineage>
</organism>
<keyword evidence="3 7" id="KW-0472">Membrane</keyword>
<dbReference type="CDD" id="cd06225">
    <property type="entry name" value="HAMP"/>
    <property type="match status" value="1"/>
</dbReference>
<reference evidence="10 11" key="1">
    <citation type="submission" date="2023-03" db="EMBL/GenBank/DDBJ databases">
        <title>Bacillus Genome Sequencing.</title>
        <authorList>
            <person name="Dunlap C."/>
        </authorList>
    </citation>
    <scope>NUCLEOTIDE SEQUENCE [LARGE SCALE GENOMIC DNA]</scope>
    <source>
        <strain evidence="10 11">NRS-52</strain>
    </source>
</reference>
<proteinExistence type="inferred from homology"/>
<evidence type="ECO:0000259" key="9">
    <source>
        <dbReference type="PROSITE" id="PS50885"/>
    </source>
</evidence>
<keyword evidence="7" id="KW-1133">Transmembrane helix</keyword>
<dbReference type="InterPro" id="IPR004089">
    <property type="entry name" value="MCPsignal_dom"/>
</dbReference>
<dbReference type="SUPFAM" id="SSF58104">
    <property type="entry name" value="Methyl-accepting chemotaxis protein (MCP) signaling domain"/>
    <property type="match status" value="1"/>
</dbReference>
<feature type="transmembrane region" description="Helical" evidence="7">
    <location>
        <begin position="12"/>
        <end position="32"/>
    </location>
</feature>
<comment type="similarity">
    <text evidence="5">Belongs to the methyl-accepting chemotaxis (MCP) protein family.</text>
</comment>
<evidence type="ECO:0000256" key="2">
    <source>
        <dbReference type="ARBA" id="ARBA00022475"/>
    </source>
</evidence>
<dbReference type="PANTHER" id="PTHR32089:SF112">
    <property type="entry name" value="LYSOZYME-LIKE PROTEIN-RELATED"/>
    <property type="match status" value="1"/>
</dbReference>
<evidence type="ECO:0000256" key="6">
    <source>
        <dbReference type="PROSITE-ProRule" id="PRU00284"/>
    </source>
</evidence>
<dbReference type="Gene3D" id="1.10.287.950">
    <property type="entry name" value="Methyl-accepting chemotaxis protein"/>
    <property type="match status" value="1"/>
</dbReference>
<keyword evidence="4 6" id="KW-0807">Transducer</keyword>
<dbReference type="Pfam" id="PF00015">
    <property type="entry name" value="MCPsignal"/>
    <property type="match status" value="1"/>
</dbReference>
<dbReference type="SMART" id="SM00304">
    <property type="entry name" value="HAMP"/>
    <property type="match status" value="1"/>
</dbReference>
<comment type="subcellular location">
    <subcellularLocation>
        <location evidence="1">Cell membrane</location>
    </subcellularLocation>
</comment>
<feature type="domain" description="HAMP" evidence="9">
    <location>
        <begin position="221"/>
        <end position="274"/>
    </location>
</feature>
<evidence type="ECO:0000256" key="4">
    <source>
        <dbReference type="ARBA" id="ARBA00023224"/>
    </source>
</evidence>
<evidence type="ECO:0000256" key="3">
    <source>
        <dbReference type="ARBA" id="ARBA00023136"/>
    </source>
</evidence>
<gene>
    <name evidence="10" type="ORF">P9847_05870</name>
</gene>